<dbReference type="Proteomes" id="UP000053831">
    <property type="component" value="Unassembled WGS sequence"/>
</dbReference>
<evidence type="ECO:0000256" key="1">
    <source>
        <dbReference type="SAM" id="MobiDB-lite"/>
    </source>
</evidence>
<feature type="transmembrane region" description="Helical" evidence="2">
    <location>
        <begin position="421"/>
        <end position="442"/>
    </location>
</feature>
<dbReference type="Gene3D" id="1.20.58.340">
    <property type="entry name" value="Magnesium transport protein CorA, transmembrane region"/>
    <property type="match status" value="1"/>
</dbReference>
<evidence type="ECO:0000313" key="4">
    <source>
        <dbReference type="Proteomes" id="UP000053831"/>
    </source>
</evidence>
<proteinExistence type="predicted"/>
<protein>
    <submittedName>
        <fullName evidence="3">Uncharacterized protein</fullName>
    </submittedName>
</protein>
<accession>A0A0M8MYL7</accession>
<keyword evidence="2" id="KW-0472">Membrane</keyword>
<feature type="region of interest" description="Disordered" evidence="1">
    <location>
        <begin position="174"/>
        <end position="198"/>
    </location>
</feature>
<keyword evidence="4" id="KW-1185">Reference proteome</keyword>
<evidence type="ECO:0000313" key="3">
    <source>
        <dbReference type="EMBL" id="KOS21418.1"/>
    </source>
</evidence>
<comment type="caution">
    <text evidence="3">The sequence shown here is derived from an EMBL/GenBank/DDBJ whole genome shotgun (WGS) entry which is preliminary data.</text>
</comment>
<dbReference type="OrthoDB" id="3642468at2759"/>
<name>A0A0M8MYL7_ESCWE</name>
<dbReference type="STRING" id="150374.A0A0M8MYL7"/>
<dbReference type="EMBL" id="LGSR01000008">
    <property type="protein sequence ID" value="KOS21418.1"/>
    <property type="molecule type" value="Genomic_DNA"/>
</dbReference>
<reference evidence="3 4" key="1">
    <citation type="submission" date="2015-07" db="EMBL/GenBank/DDBJ databases">
        <title>The genome of the fungus Escovopsis weberi, a specialized disease agent of ant agriculture.</title>
        <authorList>
            <person name="de Man T.J."/>
            <person name="Stajich J.E."/>
            <person name="Kubicek C.P."/>
            <person name="Chenthamara K."/>
            <person name="Atanasova L."/>
            <person name="Druzhinina I.S."/>
            <person name="Birnbaum S."/>
            <person name="Barribeau S.M."/>
            <person name="Teiling C."/>
            <person name="Suen G."/>
            <person name="Currie C."/>
            <person name="Gerardo N.M."/>
        </authorList>
    </citation>
    <scope>NUCLEOTIDE SEQUENCE [LARGE SCALE GENOMIC DNA]</scope>
</reference>
<organism evidence="3 4">
    <name type="scientific">Escovopsis weberi</name>
    <dbReference type="NCBI Taxonomy" id="150374"/>
    <lineage>
        <taxon>Eukaryota</taxon>
        <taxon>Fungi</taxon>
        <taxon>Dikarya</taxon>
        <taxon>Ascomycota</taxon>
        <taxon>Pezizomycotina</taxon>
        <taxon>Sordariomycetes</taxon>
        <taxon>Hypocreomycetidae</taxon>
        <taxon>Hypocreales</taxon>
        <taxon>Hypocreaceae</taxon>
        <taxon>Escovopsis</taxon>
    </lineage>
</organism>
<sequence>MDELYQKLASVSSFDLWGNSSNSNKKSFEVTEGWLNHATGKVKHKTRSVTSDELADWLAEKSRIETKSGSAVTHTLVLRLVIVDVDLEEKMVFLADSVQKELLQAFGLELAHKYAKSCLTDVSAIPTPQEQPDLRAYSLCFLPKLAAVWSHSQPPTDGPRQHITQGLIYVQREKDEGKPNKGSDAGGGKSSKEDKSSVEKMSEKALLTKFLSSPWDESLYRTAMLPPLLFSLILLATMYMADATIKEKIKPIEGLTEHHNFKSVDEKYSHKDKKKSTREYAQSSAEASGCASKLASAARKGRMVESILRFMTSSIGDETDGEEARQGRFYMSQHVQHLQGRLDTLNVDMEYTLKRVQIQISAKELAIQSYRDSLSMKTLAIVTMFFLPGSFISALFSTQMFDWDAVASKTGSIGLPTTPQFKLYWIITVLLTVATFSLYFLWFQLLKRRVREQSPETLSDNFAKISLAEKGTM</sequence>
<dbReference type="AlphaFoldDB" id="A0A0M8MYL7"/>
<evidence type="ECO:0000256" key="2">
    <source>
        <dbReference type="SAM" id="Phobius"/>
    </source>
</evidence>
<keyword evidence="2" id="KW-0812">Transmembrane</keyword>
<feature type="transmembrane region" description="Helical" evidence="2">
    <location>
        <begin position="219"/>
        <end position="241"/>
    </location>
</feature>
<feature type="transmembrane region" description="Helical" evidence="2">
    <location>
        <begin position="379"/>
        <end position="401"/>
    </location>
</feature>
<keyword evidence="2" id="KW-1133">Transmembrane helix</keyword>
<gene>
    <name evidence="3" type="ORF">ESCO_005070</name>
</gene>